<evidence type="ECO:0000313" key="2">
    <source>
        <dbReference type="Proteomes" id="UP000276443"/>
    </source>
</evidence>
<dbReference type="EMBL" id="RKRF01000010">
    <property type="protein sequence ID" value="RPF52123.1"/>
    <property type="molecule type" value="Genomic_DNA"/>
</dbReference>
<proteinExistence type="predicted"/>
<accession>A0A3N5B476</accession>
<reference evidence="1 2" key="1">
    <citation type="submission" date="2018-11" db="EMBL/GenBank/DDBJ databases">
        <title>Genomic Encyclopedia of Type Strains, Phase IV (KMG-IV): sequencing the most valuable type-strain genomes for metagenomic binning, comparative biology and taxonomic classification.</title>
        <authorList>
            <person name="Goeker M."/>
        </authorList>
    </citation>
    <scope>NUCLEOTIDE SEQUENCE [LARGE SCALE GENOMIC DNA]</scope>
    <source>
        <strain evidence="1 2">DSM 18090</strain>
    </source>
</reference>
<name>A0A3N5B476_9BACI</name>
<keyword evidence="2" id="KW-1185">Reference proteome</keyword>
<dbReference type="AlphaFoldDB" id="A0A3N5B476"/>
<protein>
    <submittedName>
        <fullName evidence="1">Uncharacterized protein</fullName>
    </submittedName>
</protein>
<comment type="caution">
    <text evidence="1">The sequence shown here is derived from an EMBL/GenBank/DDBJ whole genome shotgun (WGS) entry which is preliminary data.</text>
</comment>
<sequence>MKLLRIVLAVSLILKKVFKKQITLKNDTNIE</sequence>
<dbReference type="Proteomes" id="UP000276443">
    <property type="component" value="Unassembled WGS sequence"/>
</dbReference>
<organism evidence="1 2">
    <name type="scientific">Aquisalibacillus elongatus</name>
    <dbReference type="NCBI Taxonomy" id="485577"/>
    <lineage>
        <taxon>Bacteria</taxon>
        <taxon>Bacillati</taxon>
        <taxon>Bacillota</taxon>
        <taxon>Bacilli</taxon>
        <taxon>Bacillales</taxon>
        <taxon>Bacillaceae</taxon>
        <taxon>Aquisalibacillus</taxon>
    </lineage>
</organism>
<evidence type="ECO:0000313" key="1">
    <source>
        <dbReference type="EMBL" id="RPF52123.1"/>
    </source>
</evidence>
<gene>
    <name evidence="1" type="ORF">EDC24_2113</name>
</gene>